<organism evidence="1 2">
    <name type="scientific">Sinanaerobacter chloroacetimidivorans</name>
    <dbReference type="NCBI Taxonomy" id="2818044"/>
    <lineage>
        <taxon>Bacteria</taxon>
        <taxon>Bacillati</taxon>
        <taxon>Bacillota</taxon>
        <taxon>Clostridia</taxon>
        <taxon>Peptostreptococcales</taxon>
        <taxon>Anaerovoracaceae</taxon>
        <taxon>Sinanaerobacter</taxon>
    </lineage>
</organism>
<dbReference type="EMBL" id="JAGSND010000003">
    <property type="protein sequence ID" value="MBR0597641.1"/>
    <property type="molecule type" value="Genomic_DNA"/>
</dbReference>
<keyword evidence="2" id="KW-1185">Reference proteome</keyword>
<sequence>MHLMKLDVASLEHLRKATESKEVTLDNPIIVKTKDMQFPLVLDKGEYSDYITPFPVKFSLDEVEEIYLVIDFQSAKVHDLLIHTEKYDVVEFDLTCFDALIDSM</sequence>
<gene>
    <name evidence="1" type="ORF">KCX82_07145</name>
</gene>
<comment type="caution">
    <text evidence="1">The sequence shown here is derived from an EMBL/GenBank/DDBJ whole genome shotgun (WGS) entry which is preliminary data.</text>
</comment>
<reference evidence="1" key="2">
    <citation type="submission" date="2021-04" db="EMBL/GenBank/DDBJ databases">
        <authorList>
            <person name="Liu J."/>
        </authorList>
    </citation>
    <scope>NUCLEOTIDE SEQUENCE</scope>
    <source>
        <strain evidence="1">BAD-6</strain>
    </source>
</reference>
<dbReference type="AlphaFoldDB" id="A0A8J8B1G5"/>
<protein>
    <submittedName>
        <fullName evidence="1">Uncharacterized protein</fullName>
    </submittedName>
</protein>
<evidence type="ECO:0000313" key="1">
    <source>
        <dbReference type="EMBL" id="MBR0597641.1"/>
    </source>
</evidence>
<reference evidence="1" key="1">
    <citation type="submission" date="2021-04" db="EMBL/GenBank/DDBJ databases">
        <title>Sinoanaerobacter chloroacetimidivorans sp. nov., an obligate anaerobic bacterium isolated from anaerobic sludge.</title>
        <authorList>
            <person name="Bao Y."/>
        </authorList>
    </citation>
    <scope>NUCLEOTIDE SEQUENCE</scope>
    <source>
        <strain evidence="1">BAD-6</strain>
    </source>
</reference>
<dbReference type="RefSeq" id="WP_227017768.1">
    <property type="nucleotide sequence ID" value="NZ_JAGSND010000003.1"/>
</dbReference>
<evidence type="ECO:0000313" key="2">
    <source>
        <dbReference type="Proteomes" id="UP000675664"/>
    </source>
</evidence>
<accession>A0A8J8B1G5</accession>
<proteinExistence type="predicted"/>
<dbReference type="Proteomes" id="UP000675664">
    <property type="component" value="Unassembled WGS sequence"/>
</dbReference>
<name>A0A8J8B1G5_9FIRM</name>